<reference evidence="3" key="1">
    <citation type="submission" date="2017-11" db="EMBL/GenBank/DDBJ databases">
        <title>Three new genomes from thermophilic consortium.</title>
        <authorList>
            <person name="Quaggio R."/>
            <person name="Amgarten D."/>
            <person name="Setubal J.C."/>
        </authorList>
    </citation>
    <scope>NUCLEOTIDE SEQUENCE</scope>
    <source>
        <strain evidence="3">ZCTH01-B2</strain>
    </source>
</reference>
<proteinExistence type="predicted"/>
<evidence type="ECO:0000259" key="2">
    <source>
        <dbReference type="PROSITE" id="PS51186"/>
    </source>
</evidence>
<dbReference type="InterPro" id="IPR000182">
    <property type="entry name" value="GNAT_dom"/>
</dbReference>
<dbReference type="PROSITE" id="PS51186">
    <property type="entry name" value="GNAT"/>
    <property type="match status" value="1"/>
</dbReference>
<dbReference type="EMBL" id="PIUK01000005">
    <property type="protein sequence ID" value="MBY6274861.1"/>
    <property type="molecule type" value="Genomic_DNA"/>
</dbReference>
<dbReference type="Proteomes" id="UP000732377">
    <property type="component" value="Unassembled WGS sequence"/>
</dbReference>
<comment type="caution">
    <text evidence="3">The sequence shown here is derived from an EMBL/GenBank/DDBJ whole genome shotgun (WGS) entry which is preliminary data.</text>
</comment>
<organism evidence="3 4">
    <name type="scientific">Symbiobacterium thermophilum</name>
    <dbReference type="NCBI Taxonomy" id="2734"/>
    <lineage>
        <taxon>Bacteria</taxon>
        <taxon>Bacillati</taxon>
        <taxon>Bacillota</taxon>
        <taxon>Clostridia</taxon>
        <taxon>Eubacteriales</taxon>
        <taxon>Symbiobacteriaceae</taxon>
        <taxon>Symbiobacterium</taxon>
    </lineage>
</organism>
<dbReference type="Pfam" id="PF13302">
    <property type="entry name" value="Acetyltransf_3"/>
    <property type="match status" value="1"/>
</dbReference>
<name>A0A953I0P7_SYMTR</name>
<dbReference type="OMA" id="PPYGDRA"/>
<dbReference type="GO" id="GO:0016747">
    <property type="term" value="F:acyltransferase activity, transferring groups other than amino-acyl groups"/>
    <property type="evidence" value="ECO:0007669"/>
    <property type="project" value="InterPro"/>
</dbReference>
<feature type="domain" description="N-acetyltransferase" evidence="2">
    <location>
        <begin position="24"/>
        <end position="184"/>
    </location>
</feature>
<dbReference type="SUPFAM" id="SSF55729">
    <property type="entry name" value="Acyl-CoA N-acyltransferases (Nat)"/>
    <property type="match status" value="1"/>
</dbReference>
<dbReference type="InterPro" id="IPR051531">
    <property type="entry name" value="N-acetyltransferase"/>
</dbReference>
<feature type="region of interest" description="Disordered" evidence="1">
    <location>
        <begin position="1"/>
        <end position="21"/>
    </location>
</feature>
<evidence type="ECO:0000313" key="3">
    <source>
        <dbReference type="EMBL" id="MBY6274861.1"/>
    </source>
</evidence>
<protein>
    <submittedName>
        <fullName evidence="3">N-acetyltransferase</fullName>
    </submittedName>
</protein>
<evidence type="ECO:0000313" key="4">
    <source>
        <dbReference type="Proteomes" id="UP000732377"/>
    </source>
</evidence>
<dbReference type="Gene3D" id="3.40.630.30">
    <property type="match status" value="1"/>
</dbReference>
<dbReference type="CDD" id="cd04301">
    <property type="entry name" value="NAT_SF"/>
    <property type="match status" value="1"/>
</dbReference>
<dbReference type="AlphaFoldDB" id="A0A953I0P7"/>
<sequence>MVQGPTPTAGGNRMPLSEIDTERLLLRPVGPGDAPDLQALAAAEAGEPPDPAGAPFPTADVERWIAEQQAGWQAGTHCTFAARTRAGAFVGVVQLRRSPSAPRAELGFATAPGARRQGYATEACRAVLRFAFEHLRLARVSALCLETNRASVRVLEKLGFRLAARLEPEGAQGAGAAPLLFYVRTCDP</sequence>
<dbReference type="PANTHER" id="PTHR43792">
    <property type="entry name" value="GNAT FAMILY, PUTATIVE (AFU_ORTHOLOGUE AFUA_3G00765)-RELATED-RELATED"/>
    <property type="match status" value="1"/>
</dbReference>
<dbReference type="InterPro" id="IPR016181">
    <property type="entry name" value="Acyl_CoA_acyltransferase"/>
</dbReference>
<dbReference type="PANTHER" id="PTHR43792:SF1">
    <property type="entry name" value="N-ACETYLTRANSFERASE DOMAIN-CONTAINING PROTEIN"/>
    <property type="match status" value="1"/>
</dbReference>
<accession>A0A953I0P7</accession>
<evidence type="ECO:0000256" key="1">
    <source>
        <dbReference type="SAM" id="MobiDB-lite"/>
    </source>
</evidence>
<gene>
    <name evidence="3" type="ORF">CWE10_01385</name>
</gene>